<evidence type="ECO:0000256" key="1">
    <source>
        <dbReference type="ARBA" id="ARBA00023172"/>
    </source>
</evidence>
<dbReference type="RefSeq" id="WP_281481011.1">
    <property type="nucleotide sequence ID" value="NZ_CP124543.1"/>
</dbReference>
<dbReference type="InterPro" id="IPR011010">
    <property type="entry name" value="DNA_brk_join_enz"/>
</dbReference>
<evidence type="ECO:0000313" key="4">
    <source>
        <dbReference type="Proteomes" id="UP001223520"/>
    </source>
</evidence>
<keyword evidence="1" id="KW-0233">DNA recombination</keyword>
<dbReference type="EMBL" id="CP124543">
    <property type="protein sequence ID" value="WGV23683.1"/>
    <property type="molecule type" value="Genomic_DNA"/>
</dbReference>
<organism evidence="3 4">
    <name type="scientific">Halotia branconii CENA392</name>
    <dbReference type="NCBI Taxonomy" id="1539056"/>
    <lineage>
        <taxon>Bacteria</taxon>
        <taxon>Bacillati</taxon>
        <taxon>Cyanobacteriota</taxon>
        <taxon>Cyanophyceae</taxon>
        <taxon>Nostocales</taxon>
        <taxon>Nodulariaceae</taxon>
        <taxon>Halotia</taxon>
    </lineage>
</organism>
<protein>
    <submittedName>
        <fullName evidence="3">Tyrosine-type recombinase/integrase</fullName>
    </submittedName>
</protein>
<dbReference type="GO" id="GO:0003677">
    <property type="term" value="F:DNA binding"/>
    <property type="evidence" value="ECO:0007669"/>
    <property type="project" value="InterPro"/>
</dbReference>
<dbReference type="PANTHER" id="PTHR30349:SF64">
    <property type="entry name" value="PROPHAGE INTEGRASE INTD-RELATED"/>
    <property type="match status" value="1"/>
</dbReference>
<feature type="domain" description="Tyr recombinase" evidence="2">
    <location>
        <begin position="188"/>
        <end position="396"/>
    </location>
</feature>
<dbReference type="InterPro" id="IPR050090">
    <property type="entry name" value="Tyrosine_recombinase_XerCD"/>
</dbReference>
<dbReference type="AlphaFoldDB" id="A0AAJ6NNB0"/>
<name>A0AAJ6NNB0_9CYAN</name>
<evidence type="ECO:0000259" key="2">
    <source>
        <dbReference type="PROSITE" id="PS51898"/>
    </source>
</evidence>
<proteinExistence type="predicted"/>
<keyword evidence="4" id="KW-1185">Reference proteome</keyword>
<dbReference type="PANTHER" id="PTHR30349">
    <property type="entry name" value="PHAGE INTEGRASE-RELATED"/>
    <property type="match status" value="1"/>
</dbReference>
<dbReference type="InterPro" id="IPR002104">
    <property type="entry name" value="Integrase_catalytic"/>
</dbReference>
<dbReference type="SUPFAM" id="SSF56349">
    <property type="entry name" value="DNA breaking-rejoining enzymes"/>
    <property type="match status" value="1"/>
</dbReference>
<reference evidence="3 4" key="1">
    <citation type="journal article" date="2023" name="Limnol Oceanogr Lett">
        <title>Environmental adaptations by the intertidal Antarctic cyanobacterium Halotia branconii CENA392 as revealed using long-read genome sequencing.</title>
        <authorList>
            <person name="Dextro R.B."/>
            <person name="Delbaje E."/>
            <person name="Freitas P.N.N."/>
            <person name="Geraldes V."/>
            <person name="Pinto E."/>
            <person name="Long P.F."/>
            <person name="Fiore M.F."/>
        </authorList>
    </citation>
    <scope>NUCLEOTIDE SEQUENCE [LARGE SCALE GENOMIC DNA]</scope>
    <source>
        <strain evidence="3 4">CENA392</strain>
    </source>
</reference>
<sequence length="396" mass="45223">MTDDKWISVDKRSNRLVIRFWAKGAGKQFFIATGLKDTKRNREIVRIRRDAIATDIALGRFDDSLVSYQFGHKPAAKPQKPEVTTHYSLGELWELYTDFQSKQLEQTTIKSSYAAIARYIRKLPTQDLTQAVKIRDWLLNNISLYMAWDNLNYYRRCCDWAVNSQLIVSNPFTSLTIEKPKKKSTDTEDYRAFTLEQRNIIIEAFENNPSYSHYADLVKFLFLTGCRPGEAFALTWGDISSDCCLISISKSRNLHGILKGTKNGKKRVFPTSPNSKLQKLLLNRRTEASSQDKIIFPTKLGNKMTSYTLNDIWKGTTSTSSNGKKYFYLGVVSKLVAEGKLPYYLKPYAARHTFATWAISSGISPDKVAKWLGDDIQTVLLHYTHPNVVNASCPDF</sequence>
<dbReference type="GO" id="GO:0006310">
    <property type="term" value="P:DNA recombination"/>
    <property type="evidence" value="ECO:0007669"/>
    <property type="project" value="UniProtKB-KW"/>
</dbReference>
<dbReference type="GO" id="GO:0015074">
    <property type="term" value="P:DNA integration"/>
    <property type="evidence" value="ECO:0007669"/>
    <property type="project" value="InterPro"/>
</dbReference>
<dbReference type="CDD" id="cd00796">
    <property type="entry name" value="INT_Rci_Hp1_C"/>
    <property type="match status" value="1"/>
</dbReference>
<dbReference type="PROSITE" id="PS51898">
    <property type="entry name" value="TYR_RECOMBINASE"/>
    <property type="match status" value="1"/>
</dbReference>
<dbReference type="Pfam" id="PF12167">
    <property type="entry name" value="Arm-DNA-bind_2"/>
    <property type="match status" value="1"/>
</dbReference>
<evidence type="ECO:0000313" key="3">
    <source>
        <dbReference type="EMBL" id="WGV23683.1"/>
    </source>
</evidence>
<dbReference type="Proteomes" id="UP001223520">
    <property type="component" value="Chromosome"/>
</dbReference>
<dbReference type="KEGG" id="hbq:QI031_17920"/>
<accession>A0AAJ6NNB0</accession>
<dbReference type="Gene3D" id="1.10.443.10">
    <property type="entry name" value="Intergrase catalytic core"/>
    <property type="match status" value="1"/>
</dbReference>
<gene>
    <name evidence="3" type="ORF">QI031_17920</name>
</gene>
<dbReference type="InterPro" id="IPR022000">
    <property type="entry name" value="Min27-like_integrase_DNA_bind"/>
</dbReference>
<dbReference type="InterPro" id="IPR013762">
    <property type="entry name" value="Integrase-like_cat_sf"/>
</dbReference>
<dbReference type="Pfam" id="PF00589">
    <property type="entry name" value="Phage_integrase"/>
    <property type="match status" value="1"/>
</dbReference>